<keyword evidence="6" id="KW-0808">Transferase</keyword>
<evidence type="ECO:0000313" key="8">
    <source>
        <dbReference type="Proteomes" id="UP000295773"/>
    </source>
</evidence>
<dbReference type="AlphaFoldDB" id="A0A4R3T857"/>
<feature type="transmembrane region" description="Helical" evidence="6">
    <location>
        <begin position="7"/>
        <end position="25"/>
    </location>
</feature>
<reference evidence="7 8" key="1">
    <citation type="submission" date="2019-03" db="EMBL/GenBank/DDBJ databases">
        <title>Genomic Encyclopedia of Type Strains, Phase IV (KMG-IV): sequencing the most valuable type-strain genomes for metagenomic binning, comparative biology and taxonomic classification.</title>
        <authorList>
            <person name="Goeker M."/>
        </authorList>
    </citation>
    <scope>NUCLEOTIDE SEQUENCE [LARGE SCALE GENOMIC DNA]</scope>
    <source>
        <strain evidence="7 8">DSM 29481</strain>
    </source>
</reference>
<keyword evidence="8" id="KW-1185">Reference proteome</keyword>
<evidence type="ECO:0000256" key="1">
    <source>
        <dbReference type="ARBA" id="ARBA00004651"/>
    </source>
</evidence>
<dbReference type="Pfam" id="PF03706">
    <property type="entry name" value="LPG_synthase_TM"/>
    <property type="match status" value="1"/>
</dbReference>
<dbReference type="GO" id="GO:0005886">
    <property type="term" value="C:plasma membrane"/>
    <property type="evidence" value="ECO:0007669"/>
    <property type="project" value="UniProtKB-SubCell"/>
</dbReference>
<evidence type="ECO:0000256" key="4">
    <source>
        <dbReference type="ARBA" id="ARBA00022989"/>
    </source>
</evidence>
<comment type="caution">
    <text evidence="7">The sequence shown here is derived from an EMBL/GenBank/DDBJ whole genome shotgun (WGS) entry which is preliminary data.</text>
</comment>
<protein>
    <recommendedName>
        <fullName evidence="6">Phosphatidylglycerol lysyltransferase</fullName>
        <ecNumber evidence="6">2.3.2.3</ecNumber>
    </recommendedName>
    <alternativeName>
        <fullName evidence="6">Lysylphosphatidylglycerol synthase</fullName>
    </alternativeName>
</protein>
<dbReference type="PANTHER" id="PTHR37693:SF1">
    <property type="entry name" value="INTEGRAL MEMBRANE PROTEIN"/>
    <property type="match status" value="1"/>
</dbReference>
<evidence type="ECO:0000256" key="2">
    <source>
        <dbReference type="ARBA" id="ARBA00022475"/>
    </source>
</evidence>
<evidence type="ECO:0000313" key="7">
    <source>
        <dbReference type="EMBL" id="TCU57722.1"/>
    </source>
</evidence>
<feature type="transmembrane region" description="Helical" evidence="6">
    <location>
        <begin position="78"/>
        <end position="104"/>
    </location>
</feature>
<keyword evidence="6" id="KW-0046">Antibiotic resistance</keyword>
<dbReference type="EMBL" id="SMBP01000016">
    <property type="protein sequence ID" value="TCU57722.1"/>
    <property type="molecule type" value="Genomic_DNA"/>
</dbReference>
<dbReference type="RefSeq" id="WP_132225178.1">
    <property type="nucleotide sequence ID" value="NZ_JANKBG010000015.1"/>
</dbReference>
<proteinExistence type="inferred from homology"/>
<comment type="catalytic activity">
    <reaction evidence="6">
        <text>L-lysyl-tRNA(Lys) + a 1,2-diacyl-sn-glycero-3-phospho-(1'-sn-glycerol) = a 1,2-diacyl-sn-glycero-3-phospho-1'-(3'-O-L-lysyl)-sn-glycerol + tRNA(Lys)</text>
        <dbReference type="Rhea" id="RHEA:10668"/>
        <dbReference type="Rhea" id="RHEA-COMP:9696"/>
        <dbReference type="Rhea" id="RHEA-COMP:9697"/>
        <dbReference type="ChEBI" id="CHEBI:64716"/>
        <dbReference type="ChEBI" id="CHEBI:75792"/>
        <dbReference type="ChEBI" id="CHEBI:78442"/>
        <dbReference type="ChEBI" id="CHEBI:78529"/>
        <dbReference type="EC" id="2.3.2.3"/>
    </reaction>
</comment>
<feature type="transmembrane region" description="Helical" evidence="6">
    <location>
        <begin position="45"/>
        <end position="66"/>
    </location>
</feature>
<feature type="transmembrane region" description="Helical" evidence="6">
    <location>
        <begin position="124"/>
        <end position="142"/>
    </location>
</feature>
<keyword evidence="3 6" id="KW-0812">Transmembrane</keyword>
<name>A0A4R3T857_9FIRM</name>
<comment type="similarity">
    <text evidence="6">Belongs to the LPG synthase family.</text>
</comment>
<comment type="subcellular location">
    <subcellularLocation>
        <location evidence="1 6">Cell membrane</location>
        <topology evidence="1 6">Multi-pass membrane protein</topology>
    </subcellularLocation>
</comment>
<evidence type="ECO:0000256" key="5">
    <source>
        <dbReference type="ARBA" id="ARBA00023136"/>
    </source>
</evidence>
<gene>
    <name evidence="6" type="primary">mprF</name>
    <name evidence="7" type="ORF">EDD61_11635</name>
</gene>
<accession>A0A4R3T857</accession>
<keyword evidence="6" id="KW-0443">Lipid metabolism</keyword>
<dbReference type="Proteomes" id="UP000295773">
    <property type="component" value="Unassembled WGS sequence"/>
</dbReference>
<dbReference type="PANTHER" id="PTHR37693">
    <property type="entry name" value="PHOSPHATIDYLGLYCEROL LYSYLTRANSFERASE"/>
    <property type="match status" value="1"/>
</dbReference>
<keyword evidence="4 6" id="KW-1133">Transmembrane helix</keyword>
<keyword evidence="5 6" id="KW-0472">Membrane</keyword>
<organism evidence="7 8">
    <name type="scientific">Longicatena caecimuris</name>
    <dbReference type="NCBI Taxonomy" id="1796635"/>
    <lineage>
        <taxon>Bacteria</taxon>
        <taxon>Bacillati</taxon>
        <taxon>Bacillota</taxon>
        <taxon>Erysipelotrichia</taxon>
        <taxon>Erysipelotrichales</taxon>
        <taxon>Erysipelotrichaceae</taxon>
        <taxon>Longicatena</taxon>
    </lineage>
</organism>
<feature type="transmembrane region" description="Helical" evidence="6">
    <location>
        <begin position="154"/>
        <end position="176"/>
    </location>
</feature>
<evidence type="ECO:0000256" key="6">
    <source>
        <dbReference type="RuleBase" id="RU363042"/>
    </source>
</evidence>
<comment type="function">
    <text evidence="6">Catalyzes the transfer of a lysyl group from L-lysyl-tRNA(Lys) to membrane-bound phosphatidylglycerol (PG), which produces lysylphosphatidylglycerol (LPG), a major component of the bacterial membrane with a positive net charge. LPG synthesis contributes to bacterial virulence as it is involved in the resistance mechanism against cationic antimicrobial peptides (CAMP) produces by the host's immune system (defensins, cathelicidins) and by the competing microorganisms.</text>
</comment>
<dbReference type="GO" id="GO:0046677">
    <property type="term" value="P:response to antibiotic"/>
    <property type="evidence" value="ECO:0007669"/>
    <property type="project" value="UniProtKB-KW"/>
</dbReference>
<dbReference type="GO" id="GO:0006629">
    <property type="term" value="P:lipid metabolic process"/>
    <property type="evidence" value="ECO:0007669"/>
    <property type="project" value="UniProtKB-KW"/>
</dbReference>
<dbReference type="GO" id="GO:0050071">
    <property type="term" value="F:phosphatidylglycerol lysyltransferase activity"/>
    <property type="evidence" value="ECO:0007669"/>
    <property type="project" value="UniProtKB-EC"/>
</dbReference>
<dbReference type="InterPro" id="IPR022791">
    <property type="entry name" value="L-PG_synthase/AglD"/>
</dbReference>
<sequence>MKKHQQVIKILILTLFVISMLYLTLKDDLQDILQLLQNLDFYHSLLLITVSFITCILGGVIIGMLGHKAQDDYRLYNGISNGLVSLFLMNVSASAFAKAAQMVMFKMKKLKADVACSILVMDQLLYQISYLLLAAFAIAINYDFLVNQFMKEIPFAFIGFLIGFIPLIAVSLLFFWPFLQHLLIQILLWFMKKLNLHVTTASIEIKLERFCKSLQAVNILYVQDRKLLLRIHLVNTLRLILRHSLPILIAIALHIEVSLYDIPLFFSASFFVDLILSSLPIYGKHGVAETTFALIFTPIVGKVNAAAMMLLWRVITFYTNTILCGIYTIVTPDINIQELKAQKAITKESDKR</sequence>
<dbReference type="EC" id="2.3.2.3" evidence="6"/>
<evidence type="ECO:0000256" key="3">
    <source>
        <dbReference type="ARBA" id="ARBA00022692"/>
    </source>
</evidence>
<keyword evidence="2" id="KW-1003">Cell membrane</keyword>